<dbReference type="AlphaFoldDB" id="A0A382AD04"/>
<sequence length="76" mass="8636">MARLIMANVEKLQGHLKKAKSNLAEASKKGDDVVAIRKLKKKTKRLARKSNKITAMEKMAELKKKKKKDRKESSSD</sequence>
<organism evidence="2">
    <name type="scientific">marine metagenome</name>
    <dbReference type="NCBI Taxonomy" id="408172"/>
    <lineage>
        <taxon>unclassified sequences</taxon>
        <taxon>metagenomes</taxon>
        <taxon>ecological metagenomes</taxon>
    </lineage>
</organism>
<evidence type="ECO:0000256" key="1">
    <source>
        <dbReference type="SAM" id="MobiDB-lite"/>
    </source>
</evidence>
<gene>
    <name evidence="2" type="ORF">METZ01_LOCUS151731</name>
</gene>
<reference evidence="2" key="1">
    <citation type="submission" date="2018-05" db="EMBL/GenBank/DDBJ databases">
        <authorList>
            <person name="Lanie J.A."/>
            <person name="Ng W.-L."/>
            <person name="Kazmierczak K.M."/>
            <person name="Andrzejewski T.M."/>
            <person name="Davidsen T.M."/>
            <person name="Wayne K.J."/>
            <person name="Tettelin H."/>
            <person name="Glass J.I."/>
            <person name="Rusch D."/>
            <person name="Podicherti R."/>
            <person name="Tsui H.-C.T."/>
            <person name="Winkler M.E."/>
        </authorList>
    </citation>
    <scope>NUCLEOTIDE SEQUENCE</scope>
</reference>
<evidence type="ECO:0000313" key="2">
    <source>
        <dbReference type="EMBL" id="SVA98877.1"/>
    </source>
</evidence>
<accession>A0A382AD04</accession>
<protein>
    <submittedName>
        <fullName evidence="2">Uncharacterized protein</fullName>
    </submittedName>
</protein>
<dbReference type="EMBL" id="UINC01024702">
    <property type="protein sequence ID" value="SVA98877.1"/>
    <property type="molecule type" value="Genomic_DNA"/>
</dbReference>
<name>A0A382AD04_9ZZZZ</name>
<feature type="region of interest" description="Disordered" evidence="1">
    <location>
        <begin position="43"/>
        <end position="76"/>
    </location>
</feature>
<proteinExistence type="predicted"/>